<protein>
    <recommendedName>
        <fullName evidence="3">Thaumatin-like protein</fullName>
    </recommendedName>
</protein>
<accession>A0A7N0TE84</accession>
<dbReference type="Pfam" id="PF00314">
    <property type="entry name" value="Thaumatin"/>
    <property type="match status" value="1"/>
</dbReference>
<dbReference type="SUPFAM" id="SSF49870">
    <property type="entry name" value="Osmotin, thaumatin-like protein"/>
    <property type="match status" value="1"/>
</dbReference>
<dbReference type="Gramene" id="Kaladp0034s0012.1.v1.1">
    <property type="protein sequence ID" value="Kaladp0034s0012.1.v1.1"/>
    <property type="gene ID" value="Kaladp0034s0012.v1.1"/>
</dbReference>
<dbReference type="Gene3D" id="2.60.110.10">
    <property type="entry name" value="Thaumatin"/>
    <property type="match status" value="1"/>
</dbReference>
<dbReference type="InterPro" id="IPR001938">
    <property type="entry name" value="Thaumatin"/>
</dbReference>
<dbReference type="PRINTS" id="PR00347">
    <property type="entry name" value="THAUMATIN"/>
</dbReference>
<dbReference type="PROSITE" id="PS51367">
    <property type="entry name" value="THAUMATIN_2"/>
    <property type="match status" value="1"/>
</dbReference>
<dbReference type="PANTHER" id="PTHR31048">
    <property type="entry name" value="OS03G0233200 PROTEIN"/>
    <property type="match status" value="1"/>
</dbReference>
<reference evidence="1" key="1">
    <citation type="submission" date="2021-01" db="UniProtKB">
        <authorList>
            <consortium name="EnsemblPlants"/>
        </authorList>
    </citation>
    <scope>IDENTIFICATION</scope>
</reference>
<dbReference type="InterPro" id="IPR037176">
    <property type="entry name" value="Osmotin/thaumatin-like_sf"/>
</dbReference>
<evidence type="ECO:0008006" key="3">
    <source>
        <dbReference type="Google" id="ProtNLM"/>
    </source>
</evidence>
<keyword evidence="2" id="KW-1185">Reference proteome</keyword>
<dbReference type="Proteomes" id="UP000594263">
    <property type="component" value="Unplaced"/>
</dbReference>
<proteinExistence type="predicted"/>
<dbReference type="SMART" id="SM00205">
    <property type="entry name" value="THN"/>
    <property type="match status" value="1"/>
</dbReference>
<name>A0A7N0TE84_KALFE</name>
<dbReference type="OMA" id="CASGTNY"/>
<organism evidence="1 2">
    <name type="scientific">Kalanchoe fedtschenkoi</name>
    <name type="common">Lavender scallops</name>
    <name type="synonym">South American air plant</name>
    <dbReference type="NCBI Taxonomy" id="63787"/>
    <lineage>
        <taxon>Eukaryota</taxon>
        <taxon>Viridiplantae</taxon>
        <taxon>Streptophyta</taxon>
        <taxon>Embryophyta</taxon>
        <taxon>Tracheophyta</taxon>
        <taxon>Spermatophyta</taxon>
        <taxon>Magnoliopsida</taxon>
        <taxon>eudicotyledons</taxon>
        <taxon>Gunneridae</taxon>
        <taxon>Pentapetalae</taxon>
        <taxon>Saxifragales</taxon>
        <taxon>Crassulaceae</taxon>
        <taxon>Kalanchoe</taxon>
    </lineage>
</organism>
<dbReference type="EnsemblPlants" id="Kaladp0034s0012.1.v1.1">
    <property type="protein sequence ID" value="Kaladp0034s0012.1.v1.1"/>
    <property type="gene ID" value="Kaladp0034s0012.v1.1"/>
</dbReference>
<sequence length="208" mass="21267">MECNGAGAAPPATLAEFTLGRDGADDFYDVSLVDGYNVAMIVEGSTGSGASCTTTGCIADLNARCPAELRVGDGEACKSACEAFGTAEYCCSGEFGSPSTCKPTAYSAMFKAACPKSYSYAYDDASSTFTCSSAAQYTITFCPNFSSMKSKTDSLPKAVDGAASTILGGKGSWLANLALGDSTRPQPSCAQHVSTLLVLAALTISFVI</sequence>
<evidence type="ECO:0000313" key="1">
    <source>
        <dbReference type="EnsemblPlants" id="Kaladp0034s0012.1.v1.1"/>
    </source>
</evidence>
<dbReference type="AlphaFoldDB" id="A0A7N0TE84"/>
<evidence type="ECO:0000313" key="2">
    <source>
        <dbReference type="Proteomes" id="UP000594263"/>
    </source>
</evidence>
<dbReference type="FunFam" id="2.60.110.10:FF:000004">
    <property type="entry name" value="THAUMATIN-LIKE PROTEIN 1"/>
    <property type="match status" value="1"/>
</dbReference>